<keyword evidence="3" id="KW-1185">Reference proteome</keyword>
<dbReference type="STRING" id="29170.A0A368FKJ7"/>
<reference evidence="2 3" key="1">
    <citation type="submission" date="2014-10" db="EMBL/GenBank/DDBJ databases">
        <title>Draft genome of the hookworm Ancylostoma caninum.</title>
        <authorList>
            <person name="Mitreva M."/>
        </authorList>
    </citation>
    <scope>NUCLEOTIDE SEQUENCE [LARGE SCALE GENOMIC DNA]</scope>
    <source>
        <strain evidence="2 3">Baltimore</strain>
    </source>
</reference>
<accession>A0A368FKJ7</accession>
<dbReference type="Gene3D" id="3.40.50.300">
    <property type="entry name" value="P-loop containing nucleotide triphosphate hydrolases"/>
    <property type="match status" value="1"/>
</dbReference>
<proteinExistence type="predicted"/>
<dbReference type="SUPFAM" id="SSF52540">
    <property type="entry name" value="P-loop containing nucleoside triphosphate hydrolases"/>
    <property type="match status" value="1"/>
</dbReference>
<feature type="compositionally biased region" description="Low complexity" evidence="1">
    <location>
        <begin position="419"/>
        <end position="434"/>
    </location>
</feature>
<sequence length="593" mass="65444">MSVTPPLSEQLPRTNKFKGEAFGIPTNTRTIYAGSEDDTIKRESRVILLVGPQTAGKSSLIDFLCNYFYGAELEKTTRYHIANEKFDSTTPEKQIITYVFNDTKMDVRPVVIDTPSTSGAHAEENREIMARWLKENEKLKIDAIGVVFSAYQRMTASEEEHLQKALAVFPEHLQSKRIVFITGSDGSSPPVGMLRRFNLDRADVYKVNTSCIFQRPEDDPLQEHLRGNYWRMSIANFGALFSRLKYGDPPSYSTHEYEPPTAMSPSSVQSSTSSQNSVETVIRRIPGGEEVRETQTKTVNGNTVTTTTTKIVTQKSVHTEEDVIVHPPKLVKLDSGGDTMEMRRNGGTQQFETRETTVVDFAGSSPEVHGSSSQRDGITRSSNIVTVSSGYDPYKSGESSRTPVELSYDPYKNGPTRISTTETTFGTQETSKTGQTPYKESQKTPPPKTTSTQQTSFETSSTSQPPQPPQPVIVPLYRDTAGIHSGVRPSSSETTVSQSVVREVPIDKPKRISSGPYYDEVPREYADERTPVQSPRSTAVIGGSSVGTGVTHAQQTPHATSSTYSHQDKPYTLSNAGIRVCLQKFSSAKNTVT</sequence>
<gene>
    <name evidence="2" type="ORF">ANCCAN_22833</name>
</gene>
<dbReference type="InterPro" id="IPR027417">
    <property type="entry name" value="P-loop_NTPase"/>
</dbReference>
<evidence type="ECO:0000256" key="1">
    <source>
        <dbReference type="SAM" id="MobiDB-lite"/>
    </source>
</evidence>
<evidence type="ECO:0000313" key="3">
    <source>
        <dbReference type="Proteomes" id="UP000252519"/>
    </source>
</evidence>
<dbReference type="EMBL" id="JOJR01001314">
    <property type="protein sequence ID" value="RCN31380.1"/>
    <property type="molecule type" value="Genomic_DNA"/>
</dbReference>
<dbReference type="Proteomes" id="UP000252519">
    <property type="component" value="Unassembled WGS sequence"/>
</dbReference>
<feature type="compositionally biased region" description="Low complexity" evidence="1">
    <location>
        <begin position="449"/>
        <end position="464"/>
    </location>
</feature>
<feature type="region of interest" description="Disordered" evidence="1">
    <location>
        <begin position="362"/>
        <end position="474"/>
    </location>
</feature>
<feature type="compositionally biased region" description="Polar residues" evidence="1">
    <location>
        <begin position="370"/>
        <end position="389"/>
    </location>
</feature>
<protein>
    <submittedName>
        <fullName evidence="2">Uncharacterized protein</fullName>
    </submittedName>
</protein>
<dbReference type="OrthoDB" id="2386367at2759"/>
<comment type="caution">
    <text evidence="2">The sequence shown here is derived from an EMBL/GenBank/DDBJ whole genome shotgun (WGS) entry which is preliminary data.</text>
</comment>
<feature type="region of interest" description="Disordered" evidence="1">
    <location>
        <begin position="252"/>
        <end position="278"/>
    </location>
</feature>
<name>A0A368FKJ7_ANCCA</name>
<dbReference type="AlphaFoldDB" id="A0A368FKJ7"/>
<feature type="region of interest" description="Disordered" evidence="1">
    <location>
        <begin position="546"/>
        <end position="567"/>
    </location>
</feature>
<feature type="compositionally biased region" description="Low complexity" evidence="1">
    <location>
        <begin position="264"/>
        <end position="278"/>
    </location>
</feature>
<feature type="compositionally biased region" description="Polar residues" evidence="1">
    <location>
        <begin position="552"/>
        <end position="565"/>
    </location>
</feature>
<evidence type="ECO:0000313" key="2">
    <source>
        <dbReference type="EMBL" id="RCN31380.1"/>
    </source>
</evidence>
<organism evidence="2 3">
    <name type="scientific">Ancylostoma caninum</name>
    <name type="common">Dog hookworm</name>
    <dbReference type="NCBI Taxonomy" id="29170"/>
    <lineage>
        <taxon>Eukaryota</taxon>
        <taxon>Metazoa</taxon>
        <taxon>Ecdysozoa</taxon>
        <taxon>Nematoda</taxon>
        <taxon>Chromadorea</taxon>
        <taxon>Rhabditida</taxon>
        <taxon>Rhabditina</taxon>
        <taxon>Rhabditomorpha</taxon>
        <taxon>Strongyloidea</taxon>
        <taxon>Ancylostomatidae</taxon>
        <taxon>Ancylostomatinae</taxon>
        <taxon>Ancylostoma</taxon>
    </lineage>
</organism>